<accession>A0A3N4IUB8</accession>
<proteinExistence type="predicted"/>
<dbReference type="OrthoDB" id="4160516at2759"/>
<feature type="compositionally biased region" description="Polar residues" evidence="1">
    <location>
        <begin position="1"/>
        <end position="14"/>
    </location>
</feature>
<organism evidence="2 3">
    <name type="scientific">Choiromyces venosus 120613-1</name>
    <dbReference type="NCBI Taxonomy" id="1336337"/>
    <lineage>
        <taxon>Eukaryota</taxon>
        <taxon>Fungi</taxon>
        <taxon>Dikarya</taxon>
        <taxon>Ascomycota</taxon>
        <taxon>Pezizomycotina</taxon>
        <taxon>Pezizomycetes</taxon>
        <taxon>Pezizales</taxon>
        <taxon>Tuberaceae</taxon>
        <taxon>Choiromyces</taxon>
    </lineage>
</organism>
<feature type="region of interest" description="Disordered" evidence="1">
    <location>
        <begin position="1"/>
        <end position="21"/>
    </location>
</feature>
<sequence>MVSMSSSIHFQQGQAPDAMDSSLEVDVLERSHEDISEIFPLVSLNIDAILQLVCH</sequence>
<evidence type="ECO:0000313" key="3">
    <source>
        <dbReference type="Proteomes" id="UP000276215"/>
    </source>
</evidence>
<dbReference type="EMBL" id="ML121367">
    <property type="protein sequence ID" value="RPA88348.1"/>
    <property type="molecule type" value="Genomic_DNA"/>
</dbReference>
<dbReference type="Proteomes" id="UP000276215">
    <property type="component" value="Unassembled WGS sequence"/>
</dbReference>
<gene>
    <name evidence="2" type="ORF">L873DRAFT_1849733</name>
</gene>
<protein>
    <submittedName>
        <fullName evidence="2">Uncharacterized protein</fullName>
    </submittedName>
</protein>
<keyword evidence="3" id="KW-1185">Reference proteome</keyword>
<reference evidence="2 3" key="1">
    <citation type="journal article" date="2018" name="Nat. Ecol. Evol.">
        <title>Pezizomycetes genomes reveal the molecular basis of ectomycorrhizal truffle lifestyle.</title>
        <authorList>
            <person name="Murat C."/>
            <person name="Payen T."/>
            <person name="Noel B."/>
            <person name="Kuo A."/>
            <person name="Morin E."/>
            <person name="Chen J."/>
            <person name="Kohler A."/>
            <person name="Krizsan K."/>
            <person name="Balestrini R."/>
            <person name="Da Silva C."/>
            <person name="Montanini B."/>
            <person name="Hainaut M."/>
            <person name="Levati E."/>
            <person name="Barry K.W."/>
            <person name="Belfiori B."/>
            <person name="Cichocki N."/>
            <person name="Clum A."/>
            <person name="Dockter R.B."/>
            <person name="Fauchery L."/>
            <person name="Guy J."/>
            <person name="Iotti M."/>
            <person name="Le Tacon F."/>
            <person name="Lindquist E.A."/>
            <person name="Lipzen A."/>
            <person name="Malagnac F."/>
            <person name="Mello A."/>
            <person name="Molinier V."/>
            <person name="Miyauchi S."/>
            <person name="Poulain J."/>
            <person name="Riccioni C."/>
            <person name="Rubini A."/>
            <person name="Sitrit Y."/>
            <person name="Splivallo R."/>
            <person name="Traeger S."/>
            <person name="Wang M."/>
            <person name="Zifcakova L."/>
            <person name="Wipf D."/>
            <person name="Zambonelli A."/>
            <person name="Paolocci F."/>
            <person name="Nowrousian M."/>
            <person name="Ottonello S."/>
            <person name="Baldrian P."/>
            <person name="Spatafora J.W."/>
            <person name="Henrissat B."/>
            <person name="Nagy L.G."/>
            <person name="Aury J.M."/>
            <person name="Wincker P."/>
            <person name="Grigoriev I.V."/>
            <person name="Bonfante P."/>
            <person name="Martin F.M."/>
        </authorList>
    </citation>
    <scope>NUCLEOTIDE SEQUENCE [LARGE SCALE GENOMIC DNA]</scope>
    <source>
        <strain evidence="2 3">120613-1</strain>
    </source>
</reference>
<evidence type="ECO:0000256" key="1">
    <source>
        <dbReference type="SAM" id="MobiDB-lite"/>
    </source>
</evidence>
<name>A0A3N4IUB8_9PEZI</name>
<evidence type="ECO:0000313" key="2">
    <source>
        <dbReference type="EMBL" id="RPA88348.1"/>
    </source>
</evidence>
<dbReference type="AlphaFoldDB" id="A0A3N4IUB8"/>